<evidence type="ECO:0000313" key="1">
    <source>
        <dbReference type="EMBL" id="GBN35889.1"/>
    </source>
</evidence>
<proteinExistence type="predicted"/>
<dbReference type="Proteomes" id="UP000499080">
    <property type="component" value="Unassembled WGS sequence"/>
</dbReference>
<accession>A0A4Y2N9Q1</accession>
<dbReference type="AlphaFoldDB" id="A0A4Y2N9Q1"/>
<dbReference type="EMBL" id="BGPR01126902">
    <property type="protein sequence ID" value="GBN35889.1"/>
    <property type="molecule type" value="Genomic_DNA"/>
</dbReference>
<evidence type="ECO:0000313" key="5">
    <source>
        <dbReference type="Proteomes" id="UP000499080"/>
    </source>
</evidence>
<organism evidence="4 5">
    <name type="scientific">Araneus ventricosus</name>
    <name type="common">Orbweaver spider</name>
    <name type="synonym">Epeira ventricosa</name>
    <dbReference type="NCBI Taxonomy" id="182803"/>
    <lineage>
        <taxon>Eukaryota</taxon>
        <taxon>Metazoa</taxon>
        <taxon>Ecdysozoa</taxon>
        <taxon>Arthropoda</taxon>
        <taxon>Chelicerata</taxon>
        <taxon>Arachnida</taxon>
        <taxon>Araneae</taxon>
        <taxon>Araneomorphae</taxon>
        <taxon>Entelegynae</taxon>
        <taxon>Araneoidea</taxon>
        <taxon>Araneidae</taxon>
        <taxon>Araneus</taxon>
    </lineage>
</organism>
<gene>
    <name evidence="4" type="ORF">AVEN_10039_1</name>
    <name evidence="2" type="ORF">AVEN_178625_1</name>
    <name evidence="3" type="ORF">AVEN_239396_1</name>
    <name evidence="1" type="ORF">AVEN_264325_1</name>
</gene>
<sequence>MRFNFWNSNRLTKLTKLPINVSVALNSRSFSGNKVFGSTTGVKENSLNGRVYECQNVTQLPIVHVACNPLHNLRYIPIVYEKRKWHKVDCLFPPFRRPLSQGMFARDEERKFP</sequence>
<dbReference type="EMBL" id="BGPR01126917">
    <property type="protein sequence ID" value="GBN35935.1"/>
    <property type="molecule type" value="Genomic_DNA"/>
</dbReference>
<keyword evidence="5" id="KW-1185">Reference proteome</keyword>
<evidence type="ECO:0000313" key="3">
    <source>
        <dbReference type="EMBL" id="GBN36112.1"/>
    </source>
</evidence>
<dbReference type="EMBL" id="BGPR01126982">
    <property type="protein sequence ID" value="GBN36112.1"/>
    <property type="molecule type" value="Genomic_DNA"/>
</dbReference>
<dbReference type="EMBL" id="BGPR01126984">
    <property type="protein sequence ID" value="GBN36115.1"/>
    <property type="molecule type" value="Genomic_DNA"/>
</dbReference>
<evidence type="ECO:0000313" key="4">
    <source>
        <dbReference type="EMBL" id="GBN36115.1"/>
    </source>
</evidence>
<comment type="caution">
    <text evidence="4">The sequence shown here is derived from an EMBL/GenBank/DDBJ whole genome shotgun (WGS) entry which is preliminary data.</text>
</comment>
<name>A0A4Y2N9Q1_ARAVE</name>
<reference evidence="4 5" key="1">
    <citation type="journal article" date="2019" name="Sci. Rep.">
        <title>Orb-weaving spider Araneus ventricosus genome elucidates the spidroin gene catalogue.</title>
        <authorList>
            <person name="Kono N."/>
            <person name="Nakamura H."/>
            <person name="Ohtoshi R."/>
            <person name="Moran D.A.P."/>
            <person name="Shinohara A."/>
            <person name="Yoshida Y."/>
            <person name="Fujiwara M."/>
            <person name="Mori M."/>
            <person name="Tomita M."/>
            <person name="Arakawa K."/>
        </authorList>
    </citation>
    <scope>NUCLEOTIDE SEQUENCE [LARGE SCALE GENOMIC DNA]</scope>
</reference>
<evidence type="ECO:0000313" key="2">
    <source>
        <dbReference type="EMBL" id="GBN35935.1"/>
    </source>
</evidence>
<protein>
    <submittedName>
        <fullName evidence="4">Uncharacterized protein</fullName>
    </submittedName>
</protein>